<reference evidence="2" key="1">
    <citation type="submission" date="2018-05" db="EMBL/GenBank/DDBJ databases">
        <authorList>
            <person name="Lanie J.A."/>
            <person name="Ng W.-L."/>
            <person name="Kazmierczak K.M."/>
            <person name="Andrzejewski T.M."/>
            <person name="Davidsen T.M."/>
            <person name="Wayne K.J."/>
            <person name="Tettelin H."/>
            <person name="Glass J.I."/>
            <person name="Rusch D."/>
            <person name="Podicherti R."/>
            <person name="Tsui H.-C.T."/>
            <person name="Winkler M.E."/>
        </authorList>
    </citation>
    <scope>NUCLEOTIDE SEQUENCE</scope>
</reference>
<dbReference type="EMBL" id="UINC01201062">
    <property type="protein sequence ID" value="SVE20232.1"/>
    <property type="molecule type" value="Genomic_DNA"/>
</dbReference>
<evidence type="ECO:0000313" key="2">
    <source>
        <dbReference type="EMBL" id="SVE20232.1"/>
    </source>
</evidence>
<protein>
    <submittedName>
        <fullName evidence="2">Uncharacterized protein</fullName>
    </submittedName>
</protein>
<dbReference type="AlphaFoldDB" id="A0A383BK02"/>
<name>A0A383BK02_9ZZZZ</name>
<sequence length="27" mass="3041">SKGLVPSELKVQKQETPKNKISNNLFI</sequence>
<accession>A0A383BK02</accession>
<evidence type="ECO:0000256" key="1">
    <source>
        <dbReference type="SAM" id="MobiDB-lite"/>
    </source>
</evidence>
<proteinExistence type="predicted"/>
<feature type="region of interest" description="Disordered" evidence="1">
    <location>
        <begin position="1"/>
        <end position="27"/>
    </location>
</feature>
<organism evidence="2">
    <name type="scientific">marine metagenome</name>
    <dbReference type="NCBI Taxonomy" id="408172"/>
    <lineage>
        <taxon>unclassified sequences</taxon>
        <taxon>metagenomes</taxon>
        <taxon>ecological metagenomes</taxon>
    </lineage>
</organism>
<feature type="non-terminal residue" evidence="2">
    <location>
        <position position="1"/>
    </location>
</feature>
<gene>
    <name evidence="2" type="ORF">METZ01_LOCUS473086</name>
</gene>